<keyword evidence="7" id="KW-1133">Transmembrane helix</keyword>
<dbReference type="GO" id="GO:0006508">
    <property type="term" value="P:proteolysis"/>
    <property type="evidence" value="ECO:0007669"/>
    <property type="project" value="UniProtKB-KW"/>
</dbReference>
<gene>
    <name evidence="10" type="ORF">C7455_101274</name>
</gene>
<comment type="cofactor">
    <cofactor evidence="1">
        <name>Zn(2+)</name>
        <dbReference type="ChEBI" id="CHEBI:29105"/>
    </cofactor>
</comment>
<organism evidence="10 11">
    <name type="scientific">Roseicyclus mahoneyensis</name>
    <dbReference type="NCBI Taxonomy" id="164332"/>
    <lineage>
        <taxon>Bacteria</taxon>
        <taxon>Pseudomonadati</taxon>
        <taxon>Pseudomonadota</taxon>
        <taxon>Alphaproteobacteria</taxon>
        <taxon>Rhodobacterales</taxon>
        <taxon>Roseobacteraceae</taxon>
        <taxon>Roseicyclus</taxon>
    </lineage>
</organism>
<keyword evidence="7" id="KW-0472">Membrane</keyword>
<dbReference type="InterPro" id="IPR011055">
    <property type="entry name" value="Dup_hybrid_motif"/>
</dbReference>
<dbReference type="AlphaFoldDB" id="A0A316GNL2"/>
<sequence>MPVRDNPVRFKKRGEDGARNVTARLIGRLNATLERRFPEQRLFLKSDEGTRFVRLRPVTQAAILTGFGVVVAWTVIITSVFLIDMVSAGNSREQAQREQIMFQTRLNALSDQVELRTNEAVLAQERFASAMNQVAAMQVRLLDSEERRRELETAVDVIQATLRRTIGERDTARGEVATLRSELSADTGTIQTAAAREAELTRAVDRLAAALEATADQRDGSATLVAEAAAEIDRMRYEAALAEERQDRVFRQLEEAVAMSMEPLDRMLSASGVSTDRLIGQVRATYSGQGGPLMPIAVSTMGEEPDALSLRANELLAELDVMNLHRIAAERLPFTVPVRGTYRNTSGFGYRNDPFNGGRRLHAGVDFAGARGTHIVAGGDGRVVFAGRQSGYGLMVEIDHGFGITTRYAHMTRLHVSEGERVSRGEHIGDMGCTGRCTGTHLHYEVRRNGDPVNPMTFITAGRDVF</sequence>
<dbReference type="InterPro" id="IPR045974">
    <property type="entry name" value="DUF5930"/>
</dbReference>
<dbReference type="InterPro" id="IPR050570">
    <property type="entry name" value="Cell_wall_metabolism_enzyme"/>
</dbReference>
<keyword evidence="6" id="KW-0482">Metalloprotease</keyword>
<evidence type="ECO:0000256" key="7">
    <source>
        <dbReference type="SAM" id="Phobius"/>
    </source>
</evidence>
<feature type="domain" description="M23ase beta-sheet core" evidence="8">
    <location>
        <begin position="361"/>
        <end position="455"/>
    </location>
</feature>
<evidence type="ECO:0000256" key="3">
    <source>
        <dbReference type="ARBA" id="ARBA00022723"/>
    </source>
</evidence>
<dbReference type="CDD" id="cd12797">
    <property type="entry name" value="M23_peptidase"/>
    <property type="match status" value="1"/>
</dbReference>
<evidence type="ECO:0000256" key="4">
    <source>
        <dbReference type="ARBA" id="ARBA00022801"/>
    </source>
</evidence>
<evidence type="ECO:0000313" key="11">
    <source>
        <dbReference type="Proteomes" id="UP000245708"/>
    </source>
</evidence>
<reference evidence="10 11" key="1">
    <citation type="submission" date="2018-05" db="EMBL/GenBank/DDBJ databases">
        <title>Genomic Encyclopedia of Type Strains, Phase IV (KMG-IV): sequencing the most valuable type-strain genomes for metagenomic binning, comparative biology and taxonomic classification.</title>
        <authorList>
            <person name="Goeker M."/>
        </authorList>
    </citation>
    <scope>NUCLEOTIDE SEQUENCE [LARGE SCALE GENOMIC DNA]</scope>
    <source>
        <strain evidence="10 11">DSM 16097</strain>
    </source>
</reference>
<feature type="domain" description="DUF5930" evidence="9">
    <location>
        <begin position="22"/>
        <end position="343"/>
    </location>
</feature>
<evidence type="ECO:0000256" key="5">
    <source>
        <dbReference type="ARBA" id="ARBA00022833"/>
    </source>
</evidence>
<comment type="caution">
    <text evidence="10">The sequence shown here is derived from an EMBL/GenBank/DDBJ whole genome shotgun (WGS) entry which is preliminary data.</text>
</comment>
<dbReference type="Pfam" id="PF01551">
    <property type="entry name" value="Peptidase_M23"/>
    <property type="match status" value="1"/>
</dbReference>
<keyword evidence="4 10" id="KW-0378">Hydrolase</keyword>
<accession>A0A316GNL2</accession>
<keyword evidence="3" id="KW-0479">Metal-binding</keyword>
<dbReference type="PANTHER" id="PTHR21666">
    <property type="entry name" value="PEPTIDASE-RELATED"/>
    <property type="match status" value="1"/>
</dbReference>
<evidence type="ECO:0000256" key="2">
    <source>
        <dbReference type="ARBA" id="ARBA00022670"/>
    </source>
</evidence>
<dbReference type="Proteomes" id="UP000245708">
    <property type="component" value="Unassembled WGS sequence"/>
</dbReference>
<dbReference type="GO" id="GO:0046872">
    <property type="term" value="F:metal ion binding"/>
    <property type="evidence" value="ECO:0007669"/>
    <property type="project" value="UniProtKB-KW"/>
</dbReference>
<keyword evidence="11" id="KW-1185">Reference proteome</keyword>
<keyword evidence="5" id="KW-0862">Zinc</keyword>
<keyword evidence="7" id="KW-0812">Transmembrane</keyword>
<keyword evidence="2" id="KW-0645">Protease</keyword>
<evidence type="ECO:0000259" key="8">
    <source>
        <dbReference type="Pfam" id="PF01551"/>
    </source>
</evidence>
<evidence type="ECO:0000256" key="6">
    <source>
        <dbReference type="ARBA" id="ARBA00023049"/>
    </source>
</evidence>
<evidence type="ECO:0000313" key="10">
    <source>
        <dbReference type="EMBL" id="PWK62248.1"/>
    </source>
</evidence>
<dbReference type="InterPro" id="IPR016047">
    <property type="entry name" value="M23ase_b-sheet_dom"/>
</dbReference>
<dbReference type="FunFam" id="2.70.70.10:FF:000006">
    <property type="entry name" value="M23 family peptidase"/>
    <property type="match status" value="1"/>
</dbReference>
<feature type="transmembrane region" description="Helical" evidence="7">
    <location>
        <begin position="61"/>
        <end position="83"/>
    </location>
</feature>
<dbReference type="EMBL" id="QGGW01000001">
    <property type="protein sequence ID" value="PWK62248.1"/>
    <property type="molecule type" value="Genomic_DNA"/>
</dbReference>
<protein>
    <submittedName>
        <fullName evidence="10">Murein DD-endopeptidase MepM/ murein hydrolase activator NlpD</fullName>
    </submittedName>
</protein>
<proteinExistence type="predicted"/>
<dbReference type="GO" id="GO:0004222">
    <property type="term" value="F:metalloendopeptidase activity"/>
    <property type="evidence" value="ECO:0007669"/>
    <property type="project" value="TreeGrafter"/>
</dbReference>
<dbReference type="Gene3D" id="2.70.70.10">
    <property type="entry name" value="Glucose Permease (Domain IIA)"/>
    <property type="match status" value="1"/>
</dbReference>
<dbReference type="Pfam" id="PF19353">
    <property type="entry name" value="DUF5930"/>
    <property type="match status" value="1"/>
</dbReference>
<evidence type="ECO:0000256" key="1">
    <source>
        <dbReference type="ARBA" id="ARBA00001947"/>
    </source>
</evidence>
<dbReference type="PANTHER" id="PTHR21666:SF288">
    <property type="entry name" value="CELL DIVISION PROTEIN YTFB"/>
    <property type="match status" value="1"/>
</dbReference>
<name>A0A316GNL2_9RHOB</name>
<evidence type="ECO:0000259" key="9">
    <source>
        <dbReference type="Pfam" id="PF19353"/>
    </source>
</evidence>
<dbReference type="SUPFAM" id="SSF51261">
    <property type="entry name" value="Duplicated hybrid motif"/>
    <property type="match status" value="1"/>
</dbReference>